<dbReference type="Gene3D" id="3.40.30.10">
    <property type="entry name" value="Glutaredoxin"/>
    <property type="match status" value="1"/>
</dbReference>
<dbReference type="InterPro" id="IPR036249">
    <property type="entry name" value="Thioredoxin-like_sf"/>
</dbReference>
<evidence type="ECO:0008006" key="3">
    <source>
        <dbReference type="Google" id="ProtNLM"/>
    </source>
</evidence>
<dbReference type="OrthoDB" id="8537427at2"/>
<dbReference type="AlphaFoldDB" id="A0A2V1GV18"/>
<reference evidence="1 2" key="1">
    <citation type="submission" date="2018-04" db="EMBL/GenBank/DDBJ databases">
        <title>Thalassorhabdus spongiae gen. nov., sp. nov., isolated from a marine sponge in South-West Iceland.</title>
        <authorList>
            <person name="Knobloch S."/>
            <person name="Daussin A."/>
            <person name="Johannsson R."/>
            <person name="Marteinsson V.T."/>
        </authorList>
    </citation>
    <scope>NUCLEOTIDE SEQUENCE [LARGE SCALE GENOMIC DNA]</scope>
    <source>
        <strain evidence="1 2">Hp12</strain>
    </source>
</reference>
<dbReference type="InterPro" id="IPR008554">
    <property type="entry name" value="Glutaredoxin-like"/>
</dbReference>
<evidence type="ECO:0000313" key="2">
    <source>
        <dbReference type="Proteomes" id="UP000244906"/>
    </source>
</evidence>
<name>A0A2V1GV18_9GAMM</name>
<proteinExistence type="predicted"/>
<keyword evidence="2" id="KW-1185">Reference proteome</keyword>
<organism evidence="1 2">
    <name type="scientific">Pelagibaculum spongiae</name>
    <dbReference type="NCBI Taxonomy" id="2080658"/>
    <lineage>
        <taxon>Bacteria</taxon>
        <taxon>Pseudomonadati</taxon>
        <taxon>Pseudomonadota</taxon>
        <taxon>Gammaproteobacteria</taxon>
        <taxon>Oceanospirillales</taxon>
        <taxon>Pelagibaculum</taxon>
    </lineage>
</organism>
<sequence>MIIKLYTTLGCHLCEQMEQLVAQAAFEQSLDIHLQHVEISGDDQLEERYGIRIPVIQKPTGEELAWPVTLPQLIAFLT</sequence>
<protein>
    <recommendedName>
        <fullName evidence="3">Thioredoxin family protein</fullName>
    </recommendedName>
</protein>
<gene>
    <name evidence="1" type="ORF">DC094_09395</name>
</gene>
<dbReference type="EMBL" id="QDDL01000003">
    <property type="protein sequence ID" value="PVZ69531.1"/>
    <property type="molecule type" value="Genomic_DNA"/>
</dbReference>
<dbReference type="Proteomes" id="UP000244906">
    <property type="component" value="Unassembled WGS sequence"/>
</dbReference>
<accession>A0A2V1GV18</accession>
<evidence type="ECO:0000313" key="1">
    <source>
        <dbReference type="EMBL" id="PVZ69531.1"/>
    </source>
</evidence>
<dbReference type="SUPFAM" id="SSF52833">
    <property type="entry name" value="Thioredoxin-like"/>
    <property type="match status" value="1"/>
</dbReference>
<comment type="caution">
    <text evidence="1">The sequence shown here is derived from an EMBL/GenBank/DDBJ whole genome shotgun (WGS) entry which is preliminary data.</text>
</comment>
<dbReference type="RefSeq" id="WP_116686866.1">
    <property type="nucleotide sequence ID" value="NZ_CAWNYD010000003.1"/>
</dbReference>
<dbReference type="Pfam" id="PF05768">
    <property type="entry name" value="Glrx-like"/>
    <property type="match status" value="1"/>
</dbReference>